<dbReference type="CDD" id="cd16964">
    <property type="entry name" value="YqgF"/>
    <property type="match status" value="1"/>
</dbReference>
<evidence type="ECO:0000256" key="2">
    <source>
        <dbReference type="ARBA" id="ARBA00022490"/>
    </source>
</evidence>
<name>A0ABP9GWB0_9ACTN</name>
<comment type="catalytic activity">
    <reaction evidence="12">
        <text>a peptidoglycan chain = a peptidoglycan chain with N-acetyl-1,6-anhydromuramyl-[peptide] at the reducing end + a peptidoglycan chain with N-acetylglucosamine at the non-reducing end.</text>
        <dbReference type="EC" id="4.2.2.29"/>
    </reaction>
</comment>
<dbReference type="NCBIfam" id="TIGR00250">
    <property type="entry name" value="RNAse_H_YqgF"/>
    <property type="match status" value="1"/>
</dbReference>
<keyword evidence="16" id="KW-1185">Reference proteome</keyword>
<proteinExistence type="inferred from homology"/>
<comment type="similarity">
    <text evidence="11">Belongs to the YqgF HJR family.</text>
</comment>
<evidence type="ECO:0000256" key="3">
    <source>
        <dbReference type="ARBA" id="ARBA00022517"/>
    </source>
</evidence>
<keyword evidence="4 12" id="KW-0812">Transmembrane</keyword>
<evidence type="ECO:0000256" key="13">
    <source>
        <dbReference type="SAM" id="MobiDB-lite"/>
    </source>
</evidence>
<evidence type="ECO:0000256" key="11">
    <source>
        <dbReference type="HAMAP-Rule" id="MF_00651"/>
    </source>
</evidence>
<dbReference type="InterPro" id="IPR005227">
    <property type="entry name" value="YqgF"/>
</dbReference>
<keyword evidence="5 11" id="KW-0540">Nuclease</keyword>
<dbReference type="Pfam" id="PF03652">
    <property type="entry name" value="RuvX"/>
    <property type="match status" value="1"/>
</dbReference>
<dbReference type="NCBIfam" id="TIGR00247">
    <property type="entry name" value="endolytic transglycosylase MltG"/>
    <property type="match status" value="1"/>
</dbReference>
<comment type="function">
    <text evidence="12">Functions as a peptidoglycan terminase that cleaves nascent peptidoglycan strands endolytically to terminate their elongation.</text>
</comment>
<dbReference type="SUPFAM" id="SSF53098">
    <property type="entry name" value="Ribonuclease H-like"/>
    <property type="match status" value="1"/>
</dbReference>
<dbReference type="Gene3D" id="3.30.420.140">
    <property type="entry name" value="YqgF/RNase H-like domain"/>
    <property type="match status" value="1"/>
</dbReference>
<dbReference type="InterPro" id="IPR012337">
    <property type="entry name" value="RNaseH-like_sf"/>
</dbReference>
<dbReference type="CDD" id="cd08010">
    <property type="entry name" value="MltG_like"/>
    <property type="match status" value="1"/>
</dbReference>
<dbReference type="HAMAP" id="MF_02065">
    <property type="entry name" value="MltG"/>
    <property type="match status" value="1"/>
</dbReference>
<evidence type="ECO:0000313" key="15">
    <source>
        <dbReference type="EMBL" id="GAA4948503.1"/>
    </source>
</evidence>
<comment type="caution">
    <text evidence="15">The sequence shown here is derived from an EMBL/GenBank/DDBJ whole genome shotgun (WGS) entry which is preliminary data.</text>
</comment>
<evidence type="ECO:0000313" key="16">
    <source>
        <dbReference type="Proteomes" id="UP001499993"/>
    </source>
</evidence>
<feature type="compositionally biased region" description="Acidic residues" evidence="13">
    <location>
        <begin position="498"/>
        <end position="508"/>
    </location>
</feature>
<dbReference type="SMART" id="SM00732">
    <property type="entry name" value="YqgFc"/>
    <property type="match status" value="1"/>
</dbReference>
<feature type="compositionally biased region" description="Basic residues" evidence="13">
    <location>
        <begin position="525"/>
        <end position="538"/>
    </location>
</feature>
<dbReference type="EMBL" id="BAABIK010000020">
    <property type="protein sequence ID" value="GAA4948503.1"/>
    <property type="molecule type" value="Genomic_DNA"/>
</dbReference>
<keyword evidence="9 12" id="KW-0456">Lyase</keyword>
<keyword evidence="2 11" id="KW-0963">Cytoplasm</keyword>
<organism evidence="15 16">
    <name type="scientific">Streptomonospora halophila</name>
    <dbReference type="NCBI Taxonomy" id="427369"/>
    <lineage>
        <taxon>Bacteria</taxon>
        <taxon>Bacillati</taxon>
        <taxon>Actinomycetota</taxon>
        <taxon>Actinomycetes</taxon>
        <taxon>Streptosporangiales</taxon>
        <taxon>Nocardiopsidaceae</taxon>
        <taxon>Streptomonospora</taxon>
    </lineage>
</organism>
<dbReference type="Proteomes" id="UP001499993">
    <property type="component" value="Unassembled WGS sequence"/>
</dbReference>
<sequence length="880" mass="94261">MRIAVDPGSTRIGVALSDPSGMLATPVETVRRGDGDLDRIAELVLEHGAREVVVGYPASLSGEAGPSARRARSFAEALARRLAPVPVRLVDERMTTVTAQEQLRAGASYGRRGARGGKARRSVVDQAAAVVLLQSALDAERQTGHPPGETVGGRRMNDRTPYDDGDHDRGRRGRRRAPGPDPLDDGRGGPPAGGPQGPDPYADPRTDPRRSAPARAGRVADPLTDPWPRGPEAPGGPDYGTDRRPPRWEDVQAAQPRGRRHRDPAEAGPATGPHSSVPPDDGAPHRRRSRSADEAEEHLAWSRPEPGDSDDDFRPAPPRTLDFDAVPVRRKRPRDDAARDEGRGGRRRRTGDTGAFPAVPEQGPAEADDGRPGRRRRSPESGAFPAVDEPGEGPGDPSGEEPRGGRRRRRADAGAAAPADPAEEEAPAPRRGRSRREAADRPNDTPAGGEPFGAPSGPAHDDGAEEAAPRGPRRRRAREAPPEEPGGRRRRRGAPADEPPEPSDGEDGDPGRRPRRGARADGGRGRTRRPGKQRKRRSRKGPVILLCVVLVAVLGAGGYVGRAYVFPPDYEGKGSGSVRIEVAEGSSGSAIAQNLADQGVVASSQAFLNALNAAEGSVAPGTYRLRERMSGEAAVAMLTDPSTRIRAHITFKEGLRSEEILTLISKKTDIPMKELRSAFADGDKLGLPDYAEQGAEGYLFPDTYHMPADSDASALLKRMVDRFHTVAGEVELEKRAEALNLTPNEAMSVAAIVQAESGSAEDMPKVARVVYNRLQQGMELGMDSTCFYVLDEYGIALTSAQVAECESSGSEYATYGRKGLPKGPIVSPGEDAIKAALNPAEGDWRYFVATDPENGVTEFAETYDEFLQLKQEFQQNRGDA</sequence>
<evidence type="ECO:0000256" key="1">
    <source>
        <dbReference type="ARBA" id="ARBA00022475"/>
    </source>
</evidence>
<evidence type="ECO:0000256" key="5">
    <source>
        <dbReference type="ARBA" id="ARBA00022722"/>
    </source>
</evidence>
<dbReference type="InterPro" id="IPR003770">
    <property type="entry name" value="MLTG-like"/>
</dbReference>
<dbReference type="EC" id="3.1.-.-" evidence="11"/>
<feature type="region of interest" description="Disordered" evidence="13">
    <location>
        <begin position="138"/>
        <end position="538"/>
    </location>
</feature>
<evidence type="ECO:0000256" key="12">
    <source>
        <dbReference type="HAMAP-Rule" id="MF_02065"/>
    </source>
</evidence>
<keyword evidence="3 11" id="KW-0690">Ribosome biogenesis</keyword>
<feature type="site" description="Important for catalytic activity" evidence="12">
    <location>
        <position position="756"/>
    </location>
</feature>
<evidence type="ECO:0000256" key="8">
    <source>
        <dbReference type="ARBA" id="ARBA00023136"/>
    </source>
</evidence>
<dbReference type="PANTHER" id="PTHR30518:SF2">
    <property type="entry name" value="ENDOLYTIC MUREIN TRANSGLYCOSYLASE"/>
    <property type="match status" value="1"/>
</dbReference>
<feature type="domain" description="YqgF/RNase H-like" evidence="14">
    <location>
        <begin position="1"/>
        <end position="99"/>
    </location>
</feature>
<keyword evidence="8 12" id="KW-0472">Membrane</keyword>
<evidence type="ECO:0000256" key="9">
    <source>
        <dbReference type="ARBA" id="ARBA00023239"/>
    </source>
</evidence>
<dbReference type="InterPro" id="IPR006641">
    <property type="entry name" value="YqgF/RNaseH-like_dom"/>
</dbReference>
<keyword evidence="1 12" id="KW-1003">Cell membrane</keyword>
<comment type="subcellular location">
    <subcellularLocation>
        <location evidence="12">Cell membrane</location>
        <topology evidence="12">Single-pass membrane protein</topology>
    </subcellularLocation>
    <subcellularLocation>
        <location evidence="11">Cytoplasm</location>
    </subcellularLocation>
</comment>
<comment type="similarity">
    <text evidence="12">Belongs to the transglycosylase MltG family.</text>
</comment>
<evidence type="ECO:0000256" key="6">
    <source>
        <dbReference type="ARBA" id="ARBA00022801"/>
    </source>
</evidence>
<evidence type="ECO:0000256" key="7">
    <source>
        <dbReference type="ARBA" id="ARBA00022989"/>
    </source>
</evidence>
<accession>A0ABP9GWB0</accession>
<dbReference type="HAMAP" id="MF_00651">
    <property type="entry name" value="Nuclease_YqgF"/>
    <property type="match status" value="1"/>
</dbReference>
<feature type="compositionally biased region" description="Basic and acidic residues" evidence="13">
    <location>
        <begin position="290"/>
        <end position="300"/>
    </location>
</feature>
<reference evidence="16" key="1">
    <citation type="journal article" date="2019" name="Int. J. Syst. Evol. Microbiol.">
        <title>The Global Catalogue of Microorganisms (GCM) 10K type strain sequencing project: providing services to taxonomists for standard genome sequencing and annotation.</title>
        <authorList>
            <consortium name="The Broad Institute Genomics Platform"/>
            <consortium name="The Broad Institute Genome Sequencing Center for Infectious Disease"/>
            <person name="Wu L."/>
            <person name="Ma J."/>
        </authorList>
    </citation>
    <scope>NUCLEOTIDE SEQUENCE [LARGE SCALE GENOMIC DNA]</scope>
    <source>
        <strain evidence="16">JCM 18123</strain>
    </source>
</reference>
<keyword evidence="10 12" id="KW-0961">Cell wall biogenesis/degradation</keyword>
<keyword evidence="7 12" id="KW-1133">Transmembrane helix</keyword>
<dbReference type="Pfam" id="PF02618">
    <property type="entry name" value="YceG"/>
    <property type="match status" value="1"/>
</dbReference>
<feature type="compositionally biased region" description="Basic and acidic residues" evidence="13">
    <location>
        <begin position="478"/>
        <end position="487"/>
    </location>
</feature>
<gene>
    <name evidence="12" type="primary">mltG</name>
    <name evidence="15" type="ORF">GCM10023224_35610</name>
</gene>
<dbReference type="InterPro" id="IPR037027">
    <property type="entry name" value="YqgF/RNaseH-like_dom_sf"/>
</dbReference>
<keyword evidence="6 11" id="KW-0378">Hydrolase</keyword>
<dbReference type="Gene3D" id="3.30.1490.480">
    <property type="entry name" value="Endolytic murein transglycosylase"/>
    <property type="match status" value="1"/>
</dbReference>
<feature type="compositionally biased region" description="Basic and acidic residues" evidence="13">
    <location>
        <begin position="155"/>
        <end position="169"/>
    </location>
</feature>
<feature type="compositionally biased region" description="Basic and acidic residues" evidence="13">
    <location>
        <begin position="240"/>
        <end position="250"/>
    </location>
</feature>
<evidence type="ECO:0000256" key="10">
    <source>
        <dbReference type="ARBA" id="ARBA00023316"/>
    </source>
</evidence>
<dbReference type="PANTHER" id="PTHR30518">
    <property type="entry name" value="ENDOLYTIC MUREIN TRANSGLYCOSYLASE"/>
    <property type="match status" value="1"/>
</dbReference>
<evidence type="ECO:0000256" key="4">
    <source>
        <dbReference type="ARBA" id="ARBA00022692"/>
    </source>
</evidence>
<feature type="transmembrane region" description="Helical" evidence="12">
    <location>
        <begin position="543"/>
        <end position="561"/>
    </location>
</feature>
<evidence type="ECO:0000259" key="14">
    <source>
        <dbReference type="SMART" id="SM00732"/>
    </source>
</evidence>
<comment type="function">
    <text evidence="11">Could be a nuclease involved in processing of the 5'-end of pre-16S rRNA.</text>
</comment>
<feature type="compositionally biased region" description="Basic and acidic residues" evidence="13">
    <location>
        <begin position="333"/>
        <end position="344"/>
    </location>
</feature>
<protein>
    <recommendedName>
        <fullName evidence="11 12">Multifunctional fusion protein</fullName>
    </recommendedName>
    <domain>
        <recommendedName>
            <fullName evidence="12">Endolytic murein transglycosylase</fullName>
            <ecNumber evidence="12">4.2.2.29</ecNumber>
        </recommendedName>
        <alternativeName>
            <fullName evidence="12">Peptidoglycan lytic transglycosylase</fullName>
        </alternativeName>
        <alternativeName>
            <fullName evidence="12">Peptidoglycan polymerization terminase</fullName>
        </alternativeName>
    </domain>
    <domain>
        <recommendedName>
            <fullName evidence="11">Putative pre-16S rRNA nuclease</fullName>
            <ecNumber evidence="11">3.1.-.-</ecNumber>
        </recommendedName>
    </domain>
</protein>
<dbReference type="EC" id="4.2.2.29" evidence="12"/>